<dbReference type="GO" id="GO:0022857">
    <property type="term" value="F:transmembrane transporter activity"/>
    <property type="evidence" value="ECO:0007669"/>
    <property type="project" value="InterPro"/>
</dbReference>
<name>A0A9P8UTF8_9PEZI</name>
<accession>A0A9P8UTF8</accession>
<comment type="subcellular location">
    <subcellularLocation>
        <location evidence="1">Membrane</location>
        <topology evidence="1">Multi-pass membrane protein</topology>
    </subcellularLocation>
</comment>
<feature type="domain" description="Major facilitator superfamily (MFS) profile" evidence="8">
    <location>
        <begin position="43"/>
        <end position="452"/>
    </location>
</feature>
<feature type="region of interest" description="Disordered" evidence="6">
    <location>
        <begin position="1"/>
        <end position="31"/>
    </location>
</feature>
<dbReference type="PANTHER" id="PTHR43791:SF36">
    <property type="entry name" value="TRANSPORTER, PUTATIVE (AFU_ORTHOLOGUE AFUA_6G08340)-RELATED"/>
    <property type="match status" value="1"/>
</dbReference>
<evidence type="ECO:0000256" key="7">
    <source>
        <dbReference type="SAM" id="Phobius"/>
    </source>
</evidence>
<sequence length="485" mass="53578">MSQTIEAEESPKVLDQSSTSEQGSSASDRKKERRVRWKTDLIILPLLVSIHFLAQMGRSDLANAKVAGMEEDLHLTPSMYSLTASIFLVGYLVFQLPAMLLMRKVGPPVEFACAMIVWGVVTVCTMKATNQAQLMVCRTLIGASEAFIQGAVLYLSFWYPYTELATRGAIFYSSVALAGSFNGLLAYLIEGNLDGANGWAAYFRIFFIEGLVPMVWAFVILILLPSTPETVKWYFKAEEKEIVIRRSRAAHNTGESKIIPRLIFKVLTQPQFWMVALIDSGSHFCTTSFSNFVPDIIKGLGFESIQAQLMTVIVYASAFVGIIIAARIADKTQKRGILISICASYAVVGYILLLTVTNNTIRLVGTCIVAAGVYPITLLSLVWVATNNVGYTYRASTAGLINVFAQLVAISSNFAYSDPPYYQQGLAISLAMVSMSGLVAGLQWLYLRRMNRKKAEQQYSAEANNKRSLSIDEIGNAHPDFFFSY</sequence>
<evidence type="ECO:0000313" key="10">
    <source>
        <dbReference type="Proteomes" id="UP000758603"/>
    </source>
</evidence>
<keyword evidence="2" id="KW-0813">Transport</keyword>
<evidence type="ECO:0000256" key="1">
    <source>
        <dbReference type="ARBA" id="ARBA00004141"/>
    </source>
</evidence>
<feature type="compositionally biased region" description="Low complexity" evidence="6">
    <location>
        <begin position="17"/>
        <end position="26"/>
    </location>
</feature>
<protein>
    <submittedName>
        <fullName evidence="9">Pantothenate transporter</fullName>
    </submittedName>
</protein>
<dbReference type="GO" id="GO:0032259">
    <property type="term" value="P:methylation"/>
    <property type="evidence" value="ECO:0007669"/>
    <property type="project" value="InterPro"/>
</dbReference>
<dbReference type="Proteomes" id="UP000758603">
    <property type="component" value="Unassembled WGS sequence"/>
</dbReference>
<dbReference type="EMBL" id="JAGPXC010000002">
    <property type="protein sequence ID" value="KAH6658034.1"/>
    <property type="molecule type" value="Genomic_DNA"/>
</dbReference>
<evidence type="ECO:0000256" key="6">
    <source>
        <dbReference type="SAM" id="MobiDB-lite"/>
    </source>
</evidence>
<feature type="transmembrane region" description="Helical" evidence="7">
    <location>
        <begin position="337"/>
        <end position="357"/>
    </location>
</feature>
<evidence type="ECO:0000256" key="2">
    <source>
        <dbReference type="ARBA" id="ARBA00022448"/>
    </source>
</evidence>
<dbReference type="GeneID" id="70126480"/>
<feature type="transmembrane region" description="Helical" evidence="7">
    <location>
        <begin position="169"/>
        <end position="189"/>
    </location>
</feature>
<feature type="transmembrane region" description="Helical" evidence="7">
    <location>
        <begin position="201"/>
        <end position="224"/>
    </location>
</feature>
<dbReference type="PANTHER" id="PTHR43791">
    <property type="entry name" value="PERMEASE-RELATED"/>
    <property type="match status" value="1"/>
</dbReference>
<feature type="transmembrane region" description="Helical" evidence="7">
    <location>
        <begin position="39"/>
        <end position="57"/>
    </location>
</feature>
<evidence type="ECO:0000256" key="5">
    <source>
        <dbReference type="ARBA" id="ARBA00023136"/>
    </source>
</evidence>
<feature type="transmembrane region" description="Helical" evidence="7">
    <location>
        <begin position="397"/>
        <end position="416"/>
    </location>
</feature>
<feature type="transmembrane region" description="Helical" evidence="7">
    <location>
        <begin position="135"/>
        <end position="157"/>
    </location>
</feature>
<dbReference type="PROSITE" id="PS50850">
    <property type="entry name" value="MFS"/>
    <property type="match status" value="1"/>
</dbReference>
<organism evidence="9 10">
    <name type="scientific">Truncatella angustata</name>
    <dbReference type="NCBI Taxonomy" id="152316"/>
    <lineage>
        <taxon>Eukaryota</taxon>
        <taxon>Fungi</taxon>
        <taxon>Dikarya</taxon>
        <taxon>Ascomycota</taxon>
        <taxon>Pezizomycotina</taxon>
        <taxon>Sordariomycetes</taxon>
        <taxon>Xylariomycetidae</taxon>
        <taxon>Amphisphaeriales</taxon>
        <taxon>Sporocadaceae</taxon>
        <taxon>Truncatella</taxon>
    </lineage>
</organism>
<dbReference type="OrthoDB" id="2985014at2759"/>
<dbReference type="InterPro" id="IPR020846">
    <property type="entry name" value="MFS_dom"/>
</dbReference>
<reference evidence="9" key="1">
    <citation type="journal article" date="2021" name="Nat. Commun.">
        <title>Genetic determinants of endophytism in the Arabidopsis root mycobiome.</title>
        <authorList>
            <person name="Mesny F."/>
            <person name="Miyauchi S."/>
            <person name="Thiergart T."/>
            <person name="Pickel B."/>
            <person name="Atanasova L."/>
            <person name="Karlsson M."/>
            <person name="Huettel B."/>
            <person name="Barry K.W."/>
            <person name="Haridas S."/>
            <person name="Chen C."/>
            <person name="Bauer D."/>
            <person name="Andreopoulos W."/>
            <person name="Pangilinan J."/>
            <person name="LaButti K."/>
            <person name="Riley R."/>
            <person name="Lipzen A."/>
            <person name="Clum A."/>
            <person name="Drula E."/>
            <person name="Henrissat B."/>
            <person name="Kohler A."/>
            <person name="Grigoriev I.V."/>
            <person name="Martin F.M."/>
            <person name="Hacquard S."/>
        </authorList>
    </citation>
    <scope>NUCLEOTIDE SEQUENCE</scope>
    <source>
        <strain evidence="9">MPI-SDFR-AT-0073</strain>
    </source>
</reference>
<dbReference type="RefSeq" id="XP_045962268.1">
    <property type="nucleotide sequence ID" value="XM_046097588.1"/>
</dbReference>
<dbReference type="InterPro" id="IPR002052">
    <property type="entry name" value="DNA_methylase_N6_adenine_CS"/>
</dbReference>
<dbReference type="PROSITE" id="PS00092">
    <property type="entry name" value="N6_MTASE"/>
    <property type="match status" value="1"/>
</dbReference>
<dbReference type="AlphaFoldDB" id="A0A9P8UTF8"/>
<evidence type="ECO:0000259" key="8">
    <source>
        <dbReference type="PROSITE" id="PS50850"/>
    </source>
</evidence>
<dbReference type="GO" id="GO:0008168">
    <property type="term" value="F:methyltransferase activity"/>
    <property type="evidence" value="ECO:0007669"/>
    <property type="project" value="InterPro"/>
</dbReference>
<dbReference type="Pfam" id="PF07690">
    <property type="entry name" value="MFS_1"/>
    <property type="match status" value="1"/>
</dbReference>
<keyword evidence="3 7" id="KW-0812">Transmembrane</keyword>
<keyword evidence="4 7" id="KW-1133">Transmembrane helix</keyword>
<evidence type="ECO:0000313" key="9">
    <source>
        <dbReference type="EMBL" id="KAH6658034.1"/>
    </source>
</evidence>
<feature type="transmembrane region" description="Helical" evidence="7">
    <location>
        <begin position="77"/>
        <end position="94"/>
    </location>
</feature>
<gene>
    <name evidence="9" type="ORF">BKA67DRAFT_513660</name>
</gene>
<keyword evidence="10" id="KW-1185">Reference proteome</keyword>
<dbReference type="Gene3D" id="1.20.1250.20">
    <property type="entry name" value="MFS general substrate transporter like domains"/>
    <property type="match status" value="2"/>
</dbReference>
<dbReference type="SUPFAM" id="SSF103473">
    <property type="entry name" value="MFS general substrate transporter"/>
    <property type="match status" value="1"/>
</dbReference>
<feature type="transmembrane region" description="Helical" evidence="7">
    <location>
        <begin position="363"/>
        <end position="385"/>
    </location>
</feature>
<evidence type="ECO:0000256" key="4">
    <source>
        <dbReference type="ARBA" id="ARBA00022989"/>
    </source>
</evidence>
<dbReference type="GO" id="GO:0016020">
    <property type="term" value="C:membrane"/>
    <property type="evidence" value="ECO:0007669"/>
    <property type="project" value="UniProtKB-SubCell"/>
</dbReference>
<keyword evidence="5 7" id="KW-0472">Membrane</keyword>
<evidence type="ECO:0000256" key="3">
    <source>
        <dbReference type="ARBA" id="ARBA00022692"/>
    </source>
</evidence>
<dbReference type="InterPro" id="IPR036259">
    <property type="entry name" value="MFS_trans_sf"/>
</dbReference>
<comment type="caution">
    <text evidence="9">The sequence shown here is derived from an EMBL/GenBank/DDBJ whole genome shotgun (WGS) entry which is preliminary data.</text>
</comment>
<proteinExistence type="predicted"/>
<dbReference type="GO" id="GO:0003676">
    <property type="term" value="F:nucleic acid binding"/>
    <property type="evidence" value="ECO:0007669"/>
    <property type="project" value="InterPro"/>
</dbReference>
<feature type="transmembrane region" description="Helical" evidence="7">
    <location>
        <begin position="428"/>
        <end position="447"/>
    </location>
</feature>
<dbReference type="InterPro" id="IPR011701">
    <property type="entry name" value="MFS"/>
</dbReference>
<feature type="transmembrane region" description="Helical" evidence="7">
    <location>
        <begin position="305"/>
        <end position="325"/>
    </location>
</feature>